<evidence type="ECO:0000259" key="1">
    <source>
        <dbReference type="Pfam" id="PF01872"/>
    </source>
</evidence>
<protein>
    <submittedName>
        <fullName evidence="2">Bifunctional deaminase-reductase domain-containing protein</fullName>
    </submittedName>
</protein>
<reference evidence="2 3" key="1">
    <citation type="submission" date="2018-12" db="EMBL/GenBank/DDBJ databases">
        <title>Complete Genome Sequence of the Corallopyronin A producing Myxobacterium Corallococcus coralloides B035.</title>
        <authorList>
            <person name="Bouhired S.M."/>
            <person name="Rupp O."/>
            <person name="Blom J."/>
            <person name="Schaeberle T.F."/>
            <person name="Kehraus S."/>
            <person name="Schiefer A."/>
            <person name="Pfarr K."/>
            <person name="Goesmann A."/>
            <person name="Hoerauf A."/>
            <person name="Koenig G.M."/>
        </authorList>
    </citation>
    <scope>NUCLEOTIDE SEQUENCE [LARGE SCALE GENOMIC DNA]</scope>
    <source>
        <strain evidence="2 3">B035</strain>
    </source>
</reference>
<evidence type="ECO:0000313" key="3">
    <source>
        <dbReference type="Proteomes" id="UP000288758"/>
    </source>
</evidence>
<accession>A0A410RL66</accession>
<evidence type="ECO:0000313" key="2">
    <source>
        <dbReference type="EMBL" id="QAT82635.1"/>
    </source>
</evidence>
<dbReference type="Proteomes" id="UP000288758">
    <property type="component" value="Chromosome"/>
</dbReference>
<dbReference type="InterPro" id="IPR002734">
    <property type="entry name" value="RibDG_C"/>
</dbReference>
<dbReference type="Pfam" id="PF01872">
    <property type="entry name" value="RibD_C"/>
    <property type="match status" value="1"/>
</dbReference>
<dbReference type="GO" id="GO:0008703">
    <property type="term" value="F:5-amino-6-(5-phosphoribosylamino)uracil reductase activity"/>
    <property type="evidence" value="ECO:0007669"/>
    <property type="project" value="InterPro"/>
</dbReference>
<dbReference type="InterPro" id="IPR024072">
    <property type="entry name" value="DHFR-like_dom_sf"/>
</dbReference>
<dbReference type="EMBL" id="CP034669">
    <property type="protein sequence ID" value="QAT82635.1"/>
    <property type="molecule type" value="Genomic_DNA"/>
</dbReference>
<name>A0A410RL66_CORCK</name>
<proteinExistence type="predicted"/>
<dbReference type="Gene3D" id="3.40.430.10">
    <property type="entry name" value="Dihydrofolate Reductase, subunit A"/>
    <property type="match status" value="1"/>
</dbReference>
<feature type="domain" description="Bacterial bifunctional deaminase-reductase C-terminal" evidence="1">
    <location>
        <begin position="16"/>
        <end position="183"/>
    </location>
</feature>
<organism evidence="2 3">
    <name type="scientific">Corallococcus coralloides</name>
    <name type="common">Myxococcus coralloides</name>
    <dbReference type="NCBI Taxonomy" id="184914"/>
    <lineage>
        <taxon>Bacteria</taxon>
        <taxon>Pseudomonadati</taxon>
        <taxon>Myxococcota</taxon>
        <taxon>Myxococcia</taxon>
        <taxon>Myxococcales</taxon>
        <taxon>Cystobacterineae</taxon>
        <taxon>Myxococcaceae</taxon>
        <taxon>Corallococcus</taxon>
    </lineage>
</organism>
<sequence length="192" mass="21277">MALGRRYAQGMRPLRYSINITLDGCCDHQGIPADEELHRHTAESLERADALLFGRVTYEMMEAAFRTRAGAKEGPDLTDPFVRMINAAKKYVVSSTLDRVDWNAEFVRGDLGKAVQQLKNEPGRGLYVGGVKLPLALAELGLIDEYEFVVHPRLAGHGPTLFAGLSKPVDLKPVSRLELASGAVVMRYEPRR</sequence>
<dbReference type="AlphaFoldDB" id="A0A410RL66"/>
<gene>
    <name evidence="2" type="primary">yyaP</name>
    <name evidence="2" type="ORF">EJ065_1030</name>
</gene>
<dbReference type="SUPFAM" id="SSF53597">
    <property type="entry name" value="Dihydrofolate reductase-like"/>
    <property type="match status" value="1"/>
</dbReference>
<dbReference type="GO" id="GO:0009231">
    <property type="term" value="P:riboflavin biosynthetic process"/>
    <property type="evidence" value="ECO:0007669"/>
    <property type="project" value="InterPro"/>
</dbReference>